<evidence type="ECO:0000313" key="1">
    <source>
        <dbReference type="EMBL" id="MFC0224619.1"/>
    </source>
</evidence>
<dbReference type="Proteomes" id="UP001589698">
    <property type="component" value="Unassembled WGS sequence"/>
</dbReference>
<protein>
    <recommendedName>
        <fullName evidence="3">Type IV toxin-antitoxin system AbiEi family antitoxin domain-containing protein</fullName>
    </recommendedName>
</protein>
<accession>A0ABV6E6I8</accession>
<comment type="caution">
    <text evidence="1">The sequence shown here is derived from an EMBL/GenBank/DDBJ whole genome shotgun (WGS) entry which is preliminary data.</text>
</comment>
<evidence type="ECO:0000313" key="2">
    <source>
        <dbReference type="Proteomes" id="UP001589698"/>
    </source>
</evidence>
<reference evidence="1 2" key="1">
    <citation type="submission" date="2024-09" db="EMBL/GenBank/DDBJ databases">
        <authorList>
            <person name="Sun Q."/>
            <person name="Mori K."/>
        </authorList>
    </citation>
    <scope>NUCLEOTIDE SEQUENCE [LARGE SCALE GENOMIC DNA]</scope>
    <source>
        <strain evidence="1 2">CCM 8654</strain>
    </source>
</reference>
<proteinExistence type="predicted"/>
<organism evidence="1 2">
    <name type="scientific">Nocardioides zeicaulis</name>
    <dbReference type="NCBI Taxonomy" id="1776857"/>
    <lineage>
        <taxon>Bacteria</taxon>
        <taxon>Bacillati</taxon>
        <taxon>Actinomycetota</taxon>
        <taxon>Actinomycetes</taxon>
        <taxon>Propionibacteriales</taxon>
        <taxon>Nocardioidaceae</taxon>
        <taxon>Nocardioides</taxon>
    </lineage>
</organism>
<gene>
    <name evidence="1" type="ORF">ACFFJG_19175</name>
</gene>
<evidence type="ECO:0008006" key="3">
    <source>
        <dbReference type="Google" id="ProtNLM"/>
    </source>
</evidence>
<keyword evidence="2" id="KW-1185">Reference proteome</keyword>
<sequence>MQSPPPDLRLAVRLRRELLADGYTDDQLTRLLRAGVLVRIRRGAYVEKKLWDRLAPEDRHRVLSRAVLRAGHPLMALTHVSAVLELGVAVWGVPLDEVHTTRTDGKGARREAGVVHHSGLLAESETQVVEGVRIGPAARAAVEVMATATPEAALVVANGLLHARHITRPELVAAAQAMKHWPYSLSAHVVVALADGRFESVGETRAFYLCRQQGLPRPEPQYVVRDERGNVVARLDLAWPAYGVFVEFDGRAKYDQHRRPGETLAQYLLREKKREELVCLLTGWVCIRITWEDLARPLQTGSRIRRVLELRRPLGA</sequence>
<dbReference type="EMBL" id="JBHLXH010000003">
    <property type="protein sequence ID" value="MFC0224619.1"/>
    <property type="molecule type" value="Genomic_DNA"/>
</dbReference>
<dbReference type="RefSeq" id="WP_378520400.1">
    <property type="nucleotide sequence ID" value="NZ_CBCSDI010000018.1"/>
</dbReference>
<name>A0ABV6E6I8_9ACTN</name>